<accession>A0ABV2H478</accession>
<dbReference type="Proteomes" id="UP001549031">
    <property type="component" value="Unassembled WGS sequence"/>
</dbReference>
<feature type="region of interest" description="Disordered" evidence="1">
    <location>
        <begin position="50"/>
        <end position="86"/>
    </location>
</feature>
<name>A0ABV2H478_9HYPH</name>
<evidence type="ECO:0000313" key="3">
    <source>
        <dbReference type="Proteomes" id="UP001549031"/>
    </source>
</evidence>
<reference evidence="2 3" key="1">
    <citation type="submission" date="2024-06" db="EMBL/GenBank/DDBJ databases">
        <title>Genomic Encyclopedia of Type Strains, Phase IV (KMG-IV): sequencing the most valuable type-strain genomes for metagenomic binning, comparative biology and taxonomic classification.</title>
        <authorList>
            <person name="Goeker M."/>
        </authorList>
    </citation>
    <scope>NUCLEOTIDE SEQUENCE [LARGE SCALE GENOMIC DNA]</scope>
    <source>
        <strain evidence="2 3">DSM 105042</strain>
    </source>
</reference>
<proteinExistence type="predicted"/>
<evidence type="ECO:0000256" key="1">
    <source>
        <dbReference type="SAM" id="MobiDB-lite"/>
    </source>
</evidence>
<keyword evidence="3" id="KW-1185">Reference proteome</keyword>
<organism evidence="2 3">
    <name type="scientific">Pseudorhizobium tarimense</name>
    <dbReference type="NCBI Taxonomy" id="1079109"/>
    <lineage>
        <taxon>Bacteria</taxon>
        <taxon>Pseudomonadati</taxon>
        <taxon>Pseudomonadota</taxon>
        <taxon>Alphaproteobacteria</taxon>
        <taxon>Hyphomicrobiales</taxon>
        <taxon>Rhizobiaceae</taxon>
        <taxon>Rhizobium/Agrobacterium group</taxon>
        <taxon>Pseudorhizobium</taxon>
    </lineage>
</organism>
<dbReference type="EMBL" id="JBEPLJ010000004">
    <property type="protein sequence ID" value="MET3585304.1"/>
    <property type="molecule type" value="Genomic_DNA"/>
</dbReference>
<comment type="caution">
    <text evidence="2">The sequence shown here is derived from an EMBL/GenBank/DDBJ whole genome shotgun (WGS) entry which is preliminary data.</text>
</comment>
<sequence>MQRKIGREISFQETNAVEVGAKRKAKFRRQARISPYHQDGSYAFFHTSNTLRHSGGRDSQSECGPFKGAFPEDSGYGCKSGVIQHE</sequence>
<evidence type="ECO:0000313" key="2">
    <source>
        <dbReference type="EMBL" id="MET3585304.1"/>
    </source>
</evidence>
<gene>
    <name evidence="2" type="ORF">ABID21_001406</name>
</gene>
<protein>
    <submittedName>
        <fullName evidence="2">Uncharacterized protein</fullName>
    </submittedName>
</protein>